<keyword evidence="1" id="KW-0812">Transmembrane</keyword>
<name>A0A2N0VEJ3_9BACT</name>
<sequence>MFLIVGVEMEGAIQLLILVTLLLTVTTFILFVITVTMRLKQNRDEKRINQYRETFLPLIFEYMEENVKEATFEKLLGSNTLKYRVFEETIVKLLKNVEGEDADKLKRLLMIESLYKYHLKQLKAGNDVVKIEACNYFRYTNIVRADVVYILGNFVQSDNTYLAFSAASALMASDNFNDRMHAMDTFTKREGISKMALLELFYRFKHDNKSQTTEEAAFLVALIADKNLSTKKRALLIRCVSESNYYLMIKPLQSWLESKDEFWKEPEVLSALIDSQRIFLNSMAIESIKAYQNYPDRDVRKSVKEAVLVLDQEITFEKAIA</sequence>
<evidence type="ECO:0000313" key="2">
    <source>
        <dbReference type="EMBL" id="PKD42616.1"/>
    </source>
</evidence>
<comment type="caution">
    <text evidence="2">The sequence shown here is derived from an EMBL/GenBank/DDBJ whole genome shotgun (WGS) entry which is preliminary data.</text>
</comment>
<protein>
    <recommendedName>
        <fullName evidence="4">HEAT repeat domain-containing protein</fullName>
    </recommendedName>
</protein>
<dbReference type="EMBL" id="PISP01000006">
    <property type="protein sequence ID" value="PKD42616.1"/>
    <property type="molecule type" value="Genomic_DNA"/>
</dbReference>
<feature type="transmembrane region" description="Helical" evidence="1">
    <location>
        <begin position="12"/>
        <end position="37"/>
    </location>
</feature>
<reference evidence="2 3" key="1">
    <citation type="submission" date="2017-11" db="EMBL/GenBank/DDBJ databases">
        <title>Rhodohalobacter 15182 sp. nov., isolated from a salt lake.</title>
        <authorList>
            <person name="Han S."/>
        </authorList>
    </citation>
    <scope>NUCLEOTIDE SEQUENCE [LARGE SCALE GENOMIC DNA]</scope>
    <source>
        <strain evidence="2 3">15182</strain>
    </source>
</reference>
<evidence type="ECO:0000313" key="3">
    <source>
        <dbReference type="Proteomes" id="UP000233398"/>
    </source>
</evidence>
<keyword evidence="1" id="KW-1133">Transmembrane helix</keyword>
<evidence type="ECO:0008006" key="4">
    <source>
        <dbReference type="Google" id="ProtNLM"/>
    </source>
</evidence>
<dbReference type="OrthoDB" id="1524775at2"/>
<dbReference type="Proteomes" id="UP000233398">
    <property type="component" value="Unassembled WGS sequence"/>
</dbReference>
<keyword evidence="1" id="KW-0472">Membrane</keyword>
<proteinExistence type="predicted"/>
<evidence type="ECO:0000256" key="1">
    <source>
        <dbReference type="SAM" id="Phobius"/>
    </source>
</evidence>
<gene>
    <name evidence="2" type="ORF">CWD77_14505</name>
</gene>
<organism evidence="2 3">
    <name type="scientific">Rhodohalobacter barkolensis</name>
    <dbReference type="NCBI Taxonomy" id="2053187"/>
    <lineage>
        <taxon>Bacteria</taxon>
        <taxon>Pseudomonadati</taxon>
        <taxon>Balneolota</taxon>
        <taxon>Balneolia</taxon>
        <taxon>Balneolales</taxon>
        <taxon>Balneolaceae</taxon>
        <taxon>Rhodohalobacter</taxon>
    </lineage>
</organism>
<keyword evidence="3" id="KW-1185">Reference proteome</keyword>
<dbReference type="RefSeq" id="WP_101074313.1">
    <property type="nucleotide sequence ID" value="NZ_PISP01000006.1"/>
</dbReference>
<dbReference type="AlphaFoldDB" id="A0A2N0VEJ3"/>
<accession>A0A2N0VEJ3</accession>